<dbReference type="RefSeq" id="WP_040323422.1">
    <property type="nucleotide sequence ID" value="NZ_ALPT02000006.1"/>
</dbReference>
<organism evidence="1 3">
    <name type="scientific">Alkalihalobacillus alcalophilus ATCC 27647 = CGMCC 1.3604</name>
    <dbReference type="NCBI Taxonomy" id="1218173"/>
    <lineage>
        <taxon>Bacteria</taxon>
        <taxon>Bacillati</taxon>
        <taxon>Bacillota</taxon>
        <taxon>Bacilli</taxon>
        <taxon>Bacillales</taxon>
        <taxon>Bacillaceae</taxon>
        <taxon>Alkalihalobacillus</taxon>
    </lineage>
</organism>
<gene>
    <name evidence="2" type="ORF">AJ85_00115</name>
    <name evidence="1" type="ORF">BALCAV_0202715</name>
</gene>
<dbReference type="AlphaFoldDB" id="A0A094WPD8"/>
<dbReference type="eggNOG" id="ENOG502ZGMZ">
    <property type="taxonomic scope" value="Bacteria"/>
</dbReference>
<evidence type="ECO:0000313" key="1">
    <source>
        <dbReference type="EMBL" id="KGA98681.1"/>
    </source>
</evidence>
<proteinExistence type="predicted"/>
<dbReference type="STRING" id="1218173.BALCAV_0202715"/>
<sequence length="129" mass="14851">MEKVLGNKNENIEISRLVRSKKKRIRNKVAKRLNGQLGMNQGESLPKEEEFTPKASNESVSVSGLPVTKLLKLGKAFFKEQEVIKYYYTVGKEPFYKNKELLIETIEQEAVKLPVSEYNDFIKELSNVK</sequence>
<reference evidence="1 3" key="1">
    <citation type="journal article" date="2014" name="Genome Announc.">
        <title>Draft Genome Sequence of Bacillus alcalophilus AV1934, a Classic Alkaliphile Isolated from Human Feces in 1934.</title>
        <authorList>
            <person name="Attie O."/>
            <person name="Jayaprakash A."/>
            <person name="Shah H."/>
            <person name="Paulsen I.T."/>
            <person name="Morino M."/>
            <person name="Takahashi Y."/>
            <person name="Narumi I."/>
            <person name="Sachidanandam R."/>
            <person name="Satoh K."/>
            <person name="Ito M."/>
            <person name="Krulwich T.A."/>
        </authorList>
    </citation>
    <scope>NUCLEOTIDE SEQUENCE [LARGE SCALE GENOMIC DNA]</scope>
    <source>
        <strain evidence="1 3">AV1934</strain>
    </source>
</reference>
<protein>
    <submittedName>
        <fullName evidence="1">Uncharacterized protein</fullName>
    </submittedName>
</protein>
<accession>A0A094WPD8</accession>
<dbReference type="Proteomes" id="UP000002754">
    <property type="component" value="Unassembled WGS sequence"/>
</dbReference>
<dbReference type="EMBL" id="JALP01000313">
    <property type="protein sequence ID" value="THG88765.1"/>
    <property type="molecule type" value="Genomic_DNA"/>
</dbReference>
<comment type="caution">
    <text evidence="1">The sequence shown here is derived from an EMBL/GenBank/DDBJ whole genome shotgun (WGS) entry which is preliminary data.</text>
</comment>
<evidence type="ECO:0000313" key="2">
    <source>
        <dbReference type="EMBL" id="THG88765.1"/>
    </source>
</evidence>
<name>A0A094WPD8_ALKAL</name>
<keyword evidence="3" id="KW-1185">Reference proteome</keyword>
<dbReference type="EMBL" id="ALPT02000006">
    <property type="protein sequence ID" value="KGA98681.1"/>
    <property type="molecule type" value="Genomic_DNA"/>
</dbReference>
<evidence type="ECO:0000313" key="4">
    <source>
        <dbReference type="Proteomes" id="UP000297014"/>
    </source>
</evidence>
<dbReference type="OrthoDB" id="2874322at2"/>
<evidence type="ECO:0000313" key="3">
    <source>
        <dbReference type="Proteomes" id="UP000002754"/>
    </source>
</evidence>
<dbReference type="Proteomes" id="UP000297014">
    <property type="component" value="Unassembled WGS sequence"/>
</dbReference>
<reference evidence="2 4" key="2">
    <citation type="submission" date="2014-01" db="EMBL/GenBank/DDBJ databases">
        <title>Draft genome sequencing of Bacillus alcalophilus CGMCC 1.3604.</title>
        <authorList>
            <person name="Yang J."/>
            <person name="Diao L."/>
            <person name="Yang S."/>
        </authorList>
    </citation>
    <scope>NUCLEOTIDE SEQUENCE [LARGE SCALE GENOMIC DNA]</scope>
    <source>
        <strain evidence="2 4">CGMCC 1.3604</strain>
    </source>
</reference>